<keyword evidence="6 7" id="KW-0472">Membrane</keyword>
<dbReference type="InterPro" id="IPR035906">
    <property type="entry name" value="MetI-like_sf"/>
</dbReference>
<accession>A0ABR5AN79</accession>
<dbReference type="PANTHER" id="PTHR30193">
    <property type="entry name" value="ABC TRANSPORTER PERMEASE PROTEIN"/>
    <property type="match status" value="1"/>
</dbReference>
<feature type="transmembrane region" description="Helical" evidence="7">
    <location>
        <begin position="200"/>
        <end position="222"/>
    </location>
</feature>
<feature type="transmembrane region" description="Helical" evidence="7">
    <location>
        <begin position="267"/>
        <end position="285"/>
    </location>
</feature>
<dbReference type="SUPFAM" id="SSF161098">
    <property type="entry name" value="MetI-like"/>
    <property type="match status" value="1"/>
</dbReference>
<evidence type="ECO:0000256" key="1">
    <source>
        <dbReference type="ARBA" id="ARBA00004651"/>
    </source>
</evidence>
<feature type="transmembrane region" description="Helical" evidence="7">
    <location>
        <begin position="12"/>
        <end position="32"/>
    </location>
</feature>
<protein>
    <submittedName>
        <fullName evidence="9">ABC transporter permease</fullName>
    </submittedName>
</protein>
<evidence type="ECO:0000256" key="3">
    <source>
        <dbReference type="ARBA" id="ARBA00022475"/>
    </source>
</evidence>
<dbReference type="InterPro" id="IPR000515">
    <property type="entry name" value="MetI-like"/>
</dbReference>
<evidence type="ECO:0000256" key="5">
    <source>
        <dbReference type="ARBA" id="ARBA00022989"/>
    </source>
</evidence>
<evidence type="ECO:0000259" key="8">
    <source>
        <dbReference type="PROSITE" id="PS50928"/>
    </source>
</evidence>
<evidence type="ECO:0000256" key="4">
    <source>
        <dbReference type="ARBA" id="ARBA00022692"/>
    </source>
</evidence>
<dbReference type="InterPro" id="IPR051393">
    <property type="entry name" value="ABC_transporter_permease"/>
</dbReference>
<evidence type="ECO:0000256" key="2">
    <source>
        <dbReference type="ARBA" id="ARBA00022448"/>
    </source>
</evidence>
<keyword evidence="3" id="KW-1003">Cell membrane</keyword>
<dbReference type="PANTHER" id="PTHR30193:SF41">
    <property type="entry name" value="DIACETYLCHITOBIOSE UPTAKE SYSTEM PERMEASE PROTEIN NGCF"/>
    <property type="match status" value="1"/>
</dbReference>
<dbReference type="CDD" id="cd06261">
    <property type="entry name" value="TM_PBP2"/>
    <property type="match status" value="1"/>
</dbReference>
<keyword evidence="5 7" id="KW-1133">Transmembrane helix</keyword>
<keyword evidence="10" id="KW-1185">Reference proteome</keyword>
<organism evidence="9 10">
    <name type="scientific">Gordoniibacillus kamchatkensis</name>
    <dbReference type="NCBI Taxonomy" id="1590651"/>
    <lineage>
        <taxon>Bacteria</taxon>
        <taxon>Bacillati</taxon>
        <taxon>Bacillota</taxon>
        <taxon>Bacilli</taxon>
        <taxon>Bacillales</taxon>
        <taxon>Paenibacillaceae</taxon>
        <taxon>Gordoniibacillus</taxon>
    </lineage>
</organism>
<keyword evidence="4 7" id="KW-0812">Transmembrane</keyword>
<evidence type="ECO:0000256" key="6">
    <source>
        <dbReference type="ARBA" id="ARBA00023136"/>
    </source>
</evidence>
<keyword evidence="2 7" id="KW-0813">Transport</keyword>
<feature type="transmembrane region" description="Helical" evidence="7">
    <location>
        <begin position="154"/>
        <end position="179"/>
    </location>
</feature>
<sequence length="292" mass="33168">MNKQIYRKSLVYIAFVGPMLILFLLFIFLPFIRSIIYSFQDWNGINSHTHWVGWKNYRNVLTDTDFARTISFTLKYVLATVIGLNVLGLILAVALNVGLKSRNLLRTAFFLPTVMGTVIIGFIWNFIITRLFPQIGELTGIGILHSSWLALPKYAFWAIIIVTVWHTLGYYMIIYLAGLQGLSHELMEAAEIDGAGRIKRFWSIVLPLIRPSITICLFLSIINGFKSFDINYSLTMGGPYGTTESISYQIFQDAFSKDLFSYASAKAVIFFLILTLFSVVQVAILKRKEVEA</sequence>
<dbReference type="Gene3D" id="1.10.3720.10">
    <property type="entry name" value="MetI-like"/>
    <property type="match status" value="1"/>
</dbReference>
<evidence type="ECO:0000313" key="10">
    <source>
        <dbReference type="Proteomes" id="UP000031967"/>
    </source>
</evidence>
<feature type="transmembrane region" description="Helical" evidence="7">
    <location>
        <begin position="76"/>
        <end position="97"/>
    </location>
</feature>
<reference evidence="9 10" key="1">
    <citation type="submission" date="2014-12" db="EMBL/GenBank/DDBJ databases">
        <title>Draft genome sequence of Paenibacillus kamchatkensis strain B-2647.</title>
        <authorList>
            <person name="Karlyshev A.V."/>
            <person name="Kudryashova E.B."/>
        </authorList>
    </citation>
    <scope>NUCLEOTIDE SEQUENCE [LARGE SCALE GENOMIC DNA]</scope>
    <source>
        <strain evidence="9 10">VKM B-2647</strain>
    </source>
</reference>
<feature type="domain" description="ABC transmembrane type-1" evidence="8">
    <location>
        <begin position="70"/>
        <end position="281"/>
    </location>
</feature>
<proteinExistence type="inferred from homology"/>
<dbReference type="EMBL" id="JXAK01000001">
    <property type="protein sequence ID" value="KIL42480.1"/>
    <property type="molecule type" value="Genomic_DNA"/>
</dbReference>
<feature type="transmembrane region" description="Helical" evidence="7">
    <location>
        <begin position="109"/>
        <end position="128"/>
    </location>
</feature>
<dbReference type="PROSITE" id="PS50928">
    <property type="entry name" value="ABC_TM1"/>
    <property type="match status" value="1"/>
</dbReference>
<dbReference type="RefSeq" id="WP_041044798.1">
    <property type="nucleotide sequence ID" value="NZ_JXAK01000001.1"/>
</dbReference>
<name>A0ABR5AN79_9BACL</name>
<comment type="caution">
    <text evidence="9">The sequence shown here is derived from an EMBL/GenBank/DDBJ whole genome shotgun (WGS) entry which is preliminary data.</text>
</comment>
<dbReference type="Pfam" id="PF00528">
    <property type="entry name" value="BPD_transp_1"/>
    <property type="match status" value="1"/>
</dbReference>
<evidence type="ECO:0000256" key="7">
    <source>
        <dbReference type="RuleBase" id="RU363032"/>
    </source>
</evidence>
<evidence type="ECO:0000313" key="9">
    <source>
        <dbReference type="EMBL" id="KIL42480.1"/>
    </source>
</evidence>
<comment type="similarity">
    <text evidence="7">Belongs to the binding-protein-dependent transport system permease family.</text>
</comment>
<dbReference type="Proteomes" id="UP000031967">
    <property type="component" value="Unassembled WGS sequence"/>
</dbReference>
<gene>
    <name evidence="9" type="ORF">SD70_00855</name>
</gene>
<comment type="subcellular location">
    <subcellularLocation>
        <location evidence="1 7">Cell membrane</location>
        <topology evidence="1 7">Multi-pass membrane protein</topology>
    </subcellularLocation>
</comment>